<evidence type="ECO:0000313" key="1">
    <source>
        <dbReference type="EMBL" id="GLC89540.1"/>
    </source>
</evidence>
<dbReference type="EMBL" id="BRZA01000003">
    <property type="protein sequence ID" value="GLC89540.1"/>
    <property type="molecule type" value="Genomic_DNA"/>
</dbReference>
<sequence length="118" mass="13665">MMQLFMKKIDVQEEDIFSELHHFLLRKNNRYLTNDEVVTLTGISTELLHKWVKSGKLKSALFPNLGAPCERCGTLTKSKICLHCSSSIVGTLQQEEKDRLWFSQIQHNHARASAYHHK</sequence>
<evidence type="ECO:0008006" key="3">
    <source>
        <dbReference type="Google" id="ProtNLM"/>
    </source>
</evidence>
<dbReference type="RefSeq" id="WP_264989345.1">
    <property type="nucleotide sequence ID" value="NZ_BRZA01000003.1"/>
</dbReference>
<gene>
    <name evidence="1" type="ORF">LYSBPC_26670</name>
</gene>
<keyword evidence="2" id="KW-1185">Reference proteome</keyword>
<protein>
    <recommendedName>
        <fullName evidence="3">Flagellar protein</fullName>
    </recommendedName>
</protein>
<proteinExistence type="predicted"/>
<reference evidence="1" key="1">
    <citation type="submission" date="2022-08" db="EMBL/GenBank/DDBJ databases">
        <title>Draft genome sequence of Lysinibacillus sp. strain KH24.</title>
        <authorList>
            <person name="Kanbe H."/>
            <person name="Itoh H."/>
        </authorList>
    </citation>
    <scope>NUCLEOTIDE SEQUENCE</scope>
    <source>
        <strain evidence="1">KH24</strain>
    </source>
</reference>
<accession>A0ABQ5NMS0</accession>
<comment type="caution">
    <text evidence="1">The sequence shown here is derived from an EMBL/GenBank/DDBJ whole genome shotgun (WGS) entry which is preliminary data.</text>
</comment>
<dbReference type="Proteomes" id="UP001065593">
    <property type="component" value="Unassembled WGS sequence"/>
</dbReference>
<evidence type="ECO:0000313" key="2">
    <source>
        <dbReference type="Proteomes" id="UP001065593"/>
    </source>
</evidence>
<organism evidence="1 2">
    <name type="scientific">Lysinibacillus piscis</name>
    <dbReference type="NCBI Taxonomy" id="2518931"/>
    <lineage>
        <taxon>Bacteria</taxon>
        <taxon>Bacillati</taxon>
        <taxon>Bacillota</taxon>
        <taxon>Bacilli</taxon>
        <taxon>Bacillales</taxon>
        <taxon>Bacillaceae</taxon>
        <taxon>Lysinibacillus</taxon>
    </lineage>
</organism>
<name>A0ABQ5NMS0_9BACI</name>